<proteinExistence type="predicted"/>
<dbReference type="RefSeq" id="WP_216437116.1">
    <property type="nucleotide sequence ID" value="NZ_JAHLQF010000001.1"/>
</dbReference>
<evidence type="ECO:0000256" key="1">
    <source>
        <dbReference type="SAM" id="Phobius"/>
    </source>
</evidence>
<name>A0ABS6ECA8_9CLOT</name>
<dbReference type="Proteomes" id="UP000726170">
    <property type="component" value="Unassembled WGS sequence"/>
</dbReference>
<keyword evidence="3" id="KW-1185">Reference proteome</keyword>
<keyword evidence="1" id="KW-1133">Transmembrane helix</keyword>
<feature type="transmembrane region" description="Helical" evidence="1">
    <location>
        <begin position="26"/>
        <end position="44"/>
    </location>
</feature>
<reference evidence="2 3" key="1">
    <citation type="submission" date="2021-06" db="EMBL/GenBank/DDBJ databases">
        <authorList>
            <person name="Sun Q."/>
            <person name="Li D."/>
        </authorList>
    </citation>
    <scope>NUCLEOTIDE SEQUENCE [LARGE SCALE GENOMIC DNA]</scope>
    <source>
        <strain evidence="2 3">MSJ-11</strain>
    </source>
</reference>
<keyword evidence="1" id="KW-0812">Transmembrane</keyword>
<evidence type="ECO:0000313" key="3">
    <source>
        <dbReference type="Proteomes" id="UP000726170"/>
    </source>
</evidence>
<evidence type="ECO:0000313" key="2">
    <source>
        <dbReference type="EMBL" id="MBU5482690.1"/>
    </source>
</evidence>
<dbReference type="EMBL" id="JAHLQF010000001">
    <property type="protein sequence ID" value="MBU5482690.1"/>
    <property type="molecule type" value="Genomic_DNA"/>
</dbReference>
<keyword evidence="1" id="KW-0472">Membrane</keyword>
<gene>
    <name evidence="2" type="ORF">KQI86_00040</name>
</gene>
<sequence>MSKVLVFGGTRFFGKDLVKTLIDNEYDVTIATILFMIIYVIALMQH</sequence>
<organism evidence="2 3">
    <name type="scientific">Clostridium mobile</name>
    <dbReference type="NCBI Taxonomy" id="2841512"/>
    <lineage>
        <taxon>Bacteria</taxon>
        <taxon>Bacillati</taxon>
        <taxon>Bacillota</taxon>
        <taxon>Clostridia</taxon>
        <taxon>Eubacteriales</taxon>
        <taxon>Clostridiaceae</taxon>
        <taxon>Clostridium</taxon>
    </lineage>
</organism>
<comment type="caution">
    <text evidence="2">The sequence shown here is derived from an EMBL/GenBank/DDBJ whole genome shotgun (WGS) entry which is preliminary data.</text>
</comment>
<protein>
    <submittedName>
        <fullName evidence="2">Uncharacterized protein</fullName>
    </submittedName>
</protein>
<accession>A0ABS6ECA8</accession>